<name>A0A3E2DML1_9ACTN</name>
<protein>
    <recommendedName>
        <fullName evidence="3">Molecular chaperone DnaJ</fullName>
    </recommendedName>
</protein>
<evidence type="ECO:0008006" key="3">
    <source>
        <dbReference type="Google" id="ProtNLM"/>
    </source>
</evidence>
<evidence type="ECO:0000313" key="1">
    <source>
        <dbReference type="EMBL" id="RFT46534.1"/>
    </source>
</evidence>
<proteinExistence type="predicted"/>
<accession>A0A3E2DML1</accession>
<dbReference type="RefSeq" id="WP_117188672.1">
    <property type="nucleotide sequence ID" value="NZ_NOWI01000002.1"/>
</dbReference>
<dbReference type="Proteomes" id="UP000259211">
    <property type="component" value="Unassembled WGS sequence"/>
</dbReference>
<dbReference type="EMBL" id="NOWI01000002">
    <property type="protein sequence ID" value="RFT46534.1"/>
    <property type="molecule type" value="Genomic_DNA"/>
</dbReference>
<sequence length="59" mass="6505">MTRARQESLRAEREFLAWVNRAADIEEHPCPDCNGSGEAKHVGFCRTCGGSGILMGARR</sequence>
<dbReference type="SUPFAM" id="SSF57938">
    <property type="entry name" value="DnaJ/Hsp40 cysteine-rich domain"/>
    <property type="match status" value="1"/>
</dbReference>
<organism evidence="1 2">
    <name type="scientific">Cutibacterium avidum</name>
    <dbReference type="NCBI Taxonomy" id="33010"/>
    <lineage>
        <taxon>Bacteria</taxon>
        <taxon>Bacillati</taxon>
        <taxon>Actinomycetota</taxon>
        <taxon>Actinomycetes</taxon>
        <taxon>Propionibacteriales</taxon>
        <taxon>Propionibacteriaceae</taxon>
        <taxon>Cutibacterium</taxon>
    </lineage>
</organism>
<dbReference type="InterPro" id="IPR036410">
    <property type="entry name" value="HSP_DnaJ_Cys-rich_dom_sf"/>
</dbReference>
<evidence type="ECO:0000313" key="2">
    <source>
        <dbReference type="Proteomes" id="UP000259211"/>
    </source>
</evidence>
<comment type="caution">
    <text evidence="1">The sequence shown here is derived from an EMBL/GenBank/DDBJ whole genome shotgun (WGS) entry which is preliminary data.</text>
</comment>
<gene>
    <name evidence="1" type="ORF">CHT91_03055</name>
</gene>
<dbReference type="Gene3D" id="6.20.20.10">
    <property type="match status" value="1"/>
</dbReference>
<reference evidence="1 2" key="1">
    <citation type="submission" date="2017-07" db="EMBL/GenBank/DDBJ databases">
        <authorList>
            <person name="Sun Z.S."/>
            <person name="Albrecht U."/>
            <person name="Echele G."/>
            <person name="Lee C.C."/>
        </authorList>
    </citation>
    <scope>NUCLEOTIDE SEQUENCE [LARGE SCALE GENOMIC DNA]</scope>
    <source>
        <strain evidence="1 2">P16-029</strain>
    </source>
</reference>
<dbReference type="AlphaFoldDB" id="A0A3E2DML1"/>